<dbReference type="RefSeq" id="WP_098460111.1">
    <property type="nucleotide sequence ID" value="NZ_PDJC01000001.1"/>
</dbReference>
<reference evidence="2 3" key="1">
    <citation type="submission" date="2017-10" db="EMBL/GenBank/DDBJ databases">
        <title>Sequencing the genomes of 1000 actinobacteria strains.</title>
        <authorList>
            <person name="Klenk H.-P."/>
        </authorList>
    </citation>
    <scope>NUCLEOTIDE SEQUENCE [LARGE SCALE GENOMIC DNA]</scope>
    <source>
        <strain evidence="2 3">DSM 15597</strain>
    </source>
</reference>
<dbReference type="SUPFAM" id="SSF53474">
    <property type="entry name" value="alpha/beta-Hydrolases"/>
    <property type="match status" value="1"/>
</dbReference>
<dbReference type="InterPro" id="IPR029058">
    <property type="entry name" value="AB_hydrolase_fold"/>
</dbReference>
<dbReference type="AlphaFoldDB" id="A0A2A9CSN8"/>
<dbReference type="Pfam" id="PF00326">
    <property type="entry name" value="Peptidase_S9"/>
    <property type="match status" value="1"/>
</dbReference>
<accession>A0A2A9CSN8</accession>
<dbReference type="SUPFAM" id="SSF82171">
    <property type="entry name" value="DPP6 N-terminal domain-like"/>
    <property type="match status" value="1"/>
</dbReference>
<keyword evidence="3" id="KW-1185">Reference proteome</keyword>
<keyword evidence="2" id="KW-0031">Aminopeptidase</keyword>
<evidence type="ECO:0000259" key="1">
    <source>
        <dbReference type="Pfam" id="PF00326"/>
    </source>
</evidence>
<organism evidence="2 3">
    <name type="scientific">Propionicimonas paludicola</name>
    <dbReference type="NCBI Taxonomy" id="185243"/>
    <lineage>
        <taxon>Bacteria</taxon>
        <taxon>Bacillati</taxon>
        <taxon>Actinomycetota</taxon>
        <taxon>Actinomycetes</taxon>
        <taxon>Propionibacteriales</taxon>
        <taxon>Nocardioidaceae</taxon>
        <taxon>Propionicimonas</taxon>
    </lineage>
</organism>
<dbReference type="GO" id="GO:0006508">
    <property type="term" value="P:proteolysis"/>
    <property type="evidence" value="ECO:0007669"/>
    <property type="project" value="InterPro"/>
</dbReference>
<comment type="caution">
    <text evidence="2">The sequence shown here is derived from an EMBL/GenBank/DDBJ whole genome shotgun (WGS) entry which is preliminary data.</text>
</comment>
<protein>
    <submittedName>
        <fullName evidence="2">Dipeptidyl aminopeptidase/acylaminoacyl peptidase</fullName>
    </submittedName>
</protein>
<proteinExistence type="predicted"/>
<evidence type="ECO:0000313" key="3">
    <source>
        <dbReference type="Proteomes" id="UP000226079"/>
    </source>
</evidence>
<dbReference type="Proteomes" id="UP000226079">
    <property type="component" value="Unassembled WGS sequence"/>
</dbReference>
<dbReference type="GO" id="GO:0004177">
    <property type="term" value="F:aminopeptidase activity"/>
    <property type="evidence" value="ECO:0007669"/>
    <property type="project" value="UniProtKB-KW"/>
</dbReference>
<dbReference type="PANTHER" id="PTHR43056:SF5">
    <property type="entry name" value="PEPTIDASE S9 PROLYL OLIGOPEPTIDASE CATALYTIC DOMAIN-CONTAINING PROTEIN"/>
    <property type="match status" value="1"/>
</dbReference>
<evidence type="ECO:0000313" key="2">
    <source>
        <dbReference type="EMBL" id="PFG16589.1"/>
    </source>
</evidence>
<keyword evidence="2" id="KW-0378">Hydrolase</keyword>
<name>A0A2A9CSN8_9ACTN</name>
<dbReference type="Gene3D" id="3.40.50.1820">
    <property type="entry name" value="alpha/beta hydrolase"/>
    <property type="match status" value="1"/>
</dbReference>
<sequence>MISSYGSWPSPITPQDLTAAALRLSPGIIDAGVRYWTEGHPEQSGRVSLWQHRPGEPAAERTDPGVNVRTRVNEYGGGEWTVADGLVAYCSAPDGSVWLDTGDGPARQLAPGDGYRYASLSLAPEHGLLLAVREDHRGSGEPPQTIVALALDGENADGGRVLVHGADFYAHPSLNGSGQLAWCEWNHPQMPWEQAAIVVAPLTEPTRRTEVEAGPGVSALYPAWAPDGALIYLSDATGFWNFQRWQDGLSQSLWPAPYDFCGPLWVLTPVPYTIIDATHLGCSWLVDGFARLGVLDFSDTPQLEERDCPAVSAALGGRGRICLALFGFADRPAELVELDWATGHWATIRRTGAPAPATLAVSIAQPVSWGSPDGPVHGWFYPPASTTHRAPDGELPPVQVWTHGGPTAFSGPEFSLAVQFWTSRGIGILDVNYSGSTGYGRAYRERLRGSWGIADVRDCVGGVSSLVAAGLADPRRLSIRGGSAGGYTTLAALTSTDVFAAGISLYGIGDLETLATDTHKFESHYLDGLVGPYPEAIAEYQERSPIHHLDRLDCPMLILQGADDPVVPPGQATAMAEAVRAKGLPVRLRIFDGESHGFRRADTIIEVAEQALDFLAEVHGFTPAGR</sequence>
<dbReference type="EMBL" id="PDJC01000001">
    <property type="protein sequence ID" value="PFG16589.1"/>
    <property type="molecule type" value="Genomic_DNA"/>
</dbReference>
<dbReference type="OrthoDB" id="128799at2"/>
<feature type="domain" description="Peptidase S9 prolyl oligopeptidase catalytic" evidence="1">
    <location>
        <begin position="413"/>
        <end position="619"/>
    </location>
</feature>
<dbReference type="GO" id="GO:0008236">
    <property type="term" value="F:serine-type peptidase activity"/>
    <property type="evidence" value="ECO:0007669"/>
    <property type="project" value="InterPro"/>
</dbReference>
<gene>
    <name evidence="2" type="ORF">ATK74_1136</name>
</gene>
<dbReference type="PANTHER" id="PTHR43056">
    <property type="entry name" value="PEPTIDASE S9 PROLYL OLIGOPEPTIDASE"/>
    <property type="match status" value="1"/>
</dbReference>
<dbReference type="InterPro" id="IPR001375">
    <property type="entry name" value="Peptidase_S9_cat"/>
</dbReference>
<dbReference type="InterPro" id="IPR050585">
    <property type="entry name" value="Xaa-Pro_dipeptidyl-ppase/CocE"/>
</dbReference>
<keyword evidence="2" id="KW-0645">Protease</keyword>